<organism evidence="3 4">
    <name type="scientific">Muraenolepis orangiensis</name>
    <name type="common">Patagonian moray cod</name>
    <dbReference type="NCBI Taxonomy" id="630683"/>
    <lineage>
        <taxon>Eukaryota</taxon>
        <taxon>Metazoa</taxon>
        <taxon>Chordata</taxon>
        <taxon>Craniata</taxon>
        <taxon>Vertebrata</taxon>
        <taxon>Euteleostomi</taxon>
        <taxon>Actinopterygii</taxon>
        <taxon>Neopterygii</taxon>
        <taxon>Teleostei</taxon>
        <taxon>Neoteleostei</taxon>
        <taxon>Acanthomorphata</taxon>
        <taxon>Zeiogadaria</taxon>
        <taxon>Gadariae</taxon>
        <taxon>Gadiformes</taxon>
        <taxon>Muraenolepidoidei</taxon>
        <taxon>Muraenolepididae</taxon>
        <taxon>Muraenolepis</taxon>
    </lineage>
</organism>
<proteinExistence type="predicted"/>
<gene>
    <name evidence="3" type="ORF">NHX12_016942</name>
    <name evidence="2" type="ORF">NHX12_032618</name>
</gene>
<dbReference type="EMBL" id="JANIIK010000023">
    <property type="protein sequence ID" value="KAJ3615393.1"/>
    <property type="molecule type" value="Genomic_DNA"/>
</dbReference>
<evidence type="ECO:0000313" key="3">
    <source>
        <dbReference type="EMBL" id="KAJ3615393.1"/>
    </source>
</evidence>
<name>A0A9Q0F0I6_9TELE</name>
<feature type="region of interest" description="Disordered" evidence="1">
    <location>
        <begin position="52"/>
        <end position="71"/>
    </location>
</feature>
<evidence type="ECO:0000313" key="4">
    <source>
        <dbReference type="Proteomes" id="UP001148018"/>
    </source>
</evidence>
<evidence type="ECO:0000313" key="2">
    <source>
        <dbReference type="EMBL" id="KAJ3601650.1"/>
    </source>
</evidence>
<keyword evidence="4" id="KW-1185">Reference proteome</keyword>
<dbReference type="EMBL" id="JANIIK010000047">
    <property type="protein sequence ID" value="KAJ3601650.1"/>
    <property type="molecule type" value="Genomic_DNA"/>
</dbReference>
<dbReference type="AlphaFoldDB" id="A0A9Q0F0I6"/>
<reference evidence="3" key="1">
    <citation type="submission" date="2022-07" db="EMBL/GenBank/DDBJ databases">
        <title>Chromosome-level genome of Muraenolepis orangiensis.</title>
        <authorList>
            <person name="Kim J."/>
        </authorList>
    </citation>
    <scope>NUCLEOTIDE SEQUENCE</scope>
    <source>
        <strain evidence="3">KU_S4_2022</strain>
        <tissue evidence="3">Muscle</tissue>
    </source>
</reference>
<protein>
    <submittedName>
        <fullName evidence="3">Uncharacterized protein</fullName>
    </submittedName>
</protein>
<accession>A0A9Q0F0I6</accession>
<evidence type="ECO:0000256" key="1">
    <source>
        <dbReference type="SAM" id="MobiDB-lite"/>
    </source>
</evidence>
<sequence>MRHFLHGFLRELTILMVGHRGSGKSSTFSTTLGAGGPGECFQLAAAPGRHGRTCAGVGPQGPPGGQGMETT</sequence>
<comment type="caution">
    <text evidence="3">The sequence shown here is derived from an EMBL/GenBank/DDBJ whole genome shotgun (WGS) entry which is preliminary data.</text>
</comment>
<dbReference type="Proteomes" id="UP001148018">
    <property type="component" value="Unassembled WGS sequence"/>
</dbReference>